<protein>
    <recommendedName>
        <fullName evidence="2">MBTPS1 fourth domain-containing protein</fullName>
    </recommendedName>
</protein>
<dbReference type="EMBL" id="CAKOAT010308487">
    <property type="protein sequence ID" value="CAH8361462.1"/>
    <property type="molecule type" value="Genomic_DNA"/>
</dbReference>
<feature type="domain" description="MBTPS1 fourth" evidence="2">
    <location>
        <begin position="23"/>
        <end position="105"/>
    </location>
</feature>
<dbReference type="InterPro" id="IPR057032">
    <property type="entry name" value="MBTPS1_4th"/>
</dbReference>
<keyword evidence="4" id="KW-1185">Reference proteome</keyword>
<accession>A0ABC8KW90</accession>
<evidence type="ECO:0000313" key="4">
    <source>
        <dbReference type="Proteomes" id="UP001642260"/>
    </source>
</evidence>
<dbReference type="Pfam" id="PF23090">
    <property type="entry name" value="MBTPS1_4th"/>
    <property type="match status" value="1"/>
</dbReference>
<evidence type="ECO:0000259" key="2">
    <source>
        <dbReference type="Pfam" id="PF23090"/>
    </source>
</evidence>
<organism evidence="3 4">
    <name type="scientific">Eruca vesicaria subsp. sativa</name>
    <name type="common">Garden rocket</name>
    <name type="synonym">Eruca sativa</name>
    <dbReference type="NCBI Taxonomy" id="29727"/>
    <lineage>
        <taxon>Eukaryota</taxon>
        <taxon>Viridiplantae</taxon>
        <taxon>Streptophyta</taxon>
        <taxon>Embryophyta</taxon>
        <taxon>Tracheophyta</taxon>
        <taxon>Spermatophyta</taxon>
        <taxon>Magnoliopsida</taxon>
        <taxon>eudicotyledons</taxon>
        <taxon>Gunneridae</taxon>
        <taxon>Pentapetalae</taxon>
        <taxon>rosids</taxon>
        <taxon>malvids</taxon>
        <taxon>Brassicales</taxon>
        <taxon>Brassicaceae</taxon>
        <taxon>Brassiceae</taxon>
        <taxon>Eruca</taxon>
    </lineage>
</organism>
<reference evidence="3 4" key="1">
    <citation type="submission" date="2022-03" db="EMBL/GenBank/DDBJ databases">
        <authorList>
            <person name="Macdonald S."/>
            <person name="Ahmed S."/>
            <person name="Newling K."/>
        </authorList>
    </citation>
    <scope>NUCLEOTIDE SEQUENCE [LARGE SCALE GENOMIC DNA]</scope>
</reference>
<feature type="region of interest" description="Disordered" evidence="1">
    <location>
        <begin position="129"/>
        <end position="153"/>
    </location>
</feature>
<comment type="caution">
    <text evidence="3">The sequence shown here is derived from an EMBL/GenBank/DDBJ whole genome shotgun (WGS) entry which is preliminary data.</text>
</comment>
<evidence type="ECO:0000256" key="1">
    <source>
        <dbReference type="SAM" id="MobiDB-lite"/>
    </source>
</evidence>
<name>A0ABC8KW90_ERUVS</name>
<evidence type="ECO:0000313" key="3">
    <source>
        <dbReference type="EMBL" id="CAH8361462.1"/>
    </source>
</evidence>
<proteinExistence type="predicted"/>
<gene>
    <name evidence="3" type="ORF">ERUC_LOCUS27218</name>
</gene>
<dbReference type="Proteomes" id="UP001642260">
    <property type="component" value="Unassembled WGS sequence"/>
</dbReference>
<sequence>MRTRTVGGLQSLEVQISLHLIILLASFGIAFGDKILNGDFSIDGEQSRYASGTNIARFPAGGFLHSFPLLDSSESGATQNLQQTGSSKVHRMLKLQEAVDRLKGRCSNPLVDQTKAAAVSIEWETFGNGVGSLNPPPPASPSANVTQDWEKFD</sequence>
<dbReference type="AlphaFoldDB" id="A0ABC8KW90"/>